<accession>X6M2R1</accession>
<evidence type="ECO:0000256" key="1">
    <source>
        <dbReference type="SAM" id="MobiDB-lite"/>
    </source>
</evidence>
<sequence>NVLVLTMDGILTVFVGGLFSYALGVVVVDEWKETKGHGSGVSQTGLGLMQQAPYQRKMNEREEQLLSVLSPTTPKSYVFERNERVKQRTQYRDRALLKFYFTLAFIALAITFILFIVLFFAGVVQLMMYSVAVSVVCFSLMYNANWGLIPACCCCCLREPVLTLQDFKKLDGSLLLLLLLLLYIHIYISFLIEQKQSPLEKKIRELSDRWVEYICVPLDTCHFRRACQNISLLCKSQPQSDTTTTTTTASTAATVAAATTTTTTSTTTVALVTDDDQNKEKEGSLNSEKELQLTTTSLRTGQNKDKDKKEEEYDEMVWEGKLDEIAEAIQQNTPFDLERLWNFFDTNQSGVIDSRKTLSKLVFSLFCVFVK</sequence>
<proteinExistence type="predicted"/>
<feature type="non-terminal residue" evidence="2">
    <location>
        <position position="371"/>
    </location>
</feature>
<name>X6M2R1_RETFI</name>
<feature type="region of interest" description="Disordered" evidence="1">
    <location>
        <begin position="273"/>
        <end position="311"/>
    </location>
</feature>
<feature type="compositionally biased region" description="Basic and acidic residues" evidence="1">
    <location>
        <begin position="302"/>
        <end position="311"/>
    </location>
</feature>
<dbReference type="EMBL" id="ASPP01026289">
    <property type="protein sequence ID" value="ETO07290.1"/>
    <property type="molecule type" value="Genomic_DNA"/>
</dbReference>
<organism evidence="2 3">
    <name type="scientific">Reticulomyxa filosa</name>
    <dbReference type="NCBI Taxonomy" id="46433"/>
    <lineage>
        <taxon>Eukaryota</taxon>
        <taxon>Sar</taxon>
        <taxon>Rhizaria</taxon>
        <taxon>Retaria</taxon>
        <taxon>Foraminifera</taxon>
        <taxon>Monothalamids</taxon>
        <taxon>Reticulomyxidae</taxon>
        <taxon>Reticulomyxa</taxon>
    </lineage>
</organism>
<feature type="compositionally biased region" description="Basic and acidic residues" evidence="1">
    <location>
        <begin position="276"/>
        <end position="291"/>
    </location>
</feature>
<keyword evidence="3" id="KW-1185">Reference proteome</keyword>
<dbReference type="AlphaFoldDB" id="X6M2R1"/>
<dbReference type="Proteomes" id="UP000023152">
    <property type="component" value="Unassembled WGS sequence"/>
</dbReference>
<feature type="compositionally biased region" description="Polar residues" evidence="1">
    <location>
        <begin position="292"/>
        <end position="301"/>
    </location>
</feature>
<reference evidence="2 3" key="1">
    <citation type="journal article" date="2013" name="Curr. Biol.">
        <title>The Genome of the Foraminiferan Reticulomyxa filosa.</title>
        <authorList>
            <person name="Glockner G."/>
            <person name="Hulsmann N."/>
            <person name="Schleicher M."/>
            <person name="Noegel A.A."/>
            <person name="Eichinger L."/>
            <person name="Gallinger C."/>
            <person name="Pawlowski J."/>
            <person name="Sierra R."/>
            <person name="Euteneuer U."/>
            <person name="Pillet L."/>
            <person name="Moustafa A."/>
            <person name="Platzer M."/>
            <person name="Groth M."/>
            <person name="Szafranski K."/>
            <person name="Schliwa M."/>
        </authorList>
    </citation>
    <scope>NUCLEOTIDE SEQUENCE [LARGE SCALE GENOMIC DNA]</scope>
</reference>
<feature type="non-terminal residue" evidence="2">
    <location>
        <position position="1"/>
    </location>
</feature>
<comment type="caution">
    <text evidence="2">The sequence shown here is derived from an EMBL/GenBank/DDBJ whole genome shotgun (WGS) entry which is preliminary data.</text>
</comment>
<protein>
    <submittedName>
        <fullName evidence="2">Uncharacterized protein</fullName>
    </submittedName>
</protein>
<evidence type="ECO:0000313" key="2">
    <source>
        <dbReference type="EMBL" id="ETO07290.1"/>
    </source>
</evidence>
<gene>
    <name evidence="2" type="ORF">RFI_30102</name>
</gene>
<evidence type="ECO:0000313" key="3">
    <source>
        <dbReference type="Proteomes" id="UP000023152"/>
    </source>
</evidence>